<protein>
    <submittedName>
        <fullName evidence="2">TlpA family protein disulfide reductase</fullName>
    </submittedName>
</protein>
<sequence>MRQTYLILLLVFILYGCGDVEKEEKKYEIISGVSKLPEIVSYDLEGKREIITHQPGEILVLNVWNIHCGPCIIEMPGLNKLVEKYRENDRVRFIALTNYSTDREKLKDFLQEHRFDFKQRLIKKKYKRQLDIEVVPTTIVCNGEGIISYYIQGGGLTTYKYIDRIINTLLSGETLTF</sequence>
<dbReference type="EMBL" id="DRLD01000259">
    <property type="protein sequence ID" value="HED10876.1"/>
    <property type="molecule type" value="Genomic_DNA"/>
</dbReference>
<organism evidence="2">
    <name type="scientific">Caldithrix abyssi</name>
    <dbReference type="NCBI Taxonomy" id="187145"/>
    <lineage>
        <taxon>Bacteria</taxon>
        <taxon>Pseudomonadati</taxon>
        <taxon>Calditrichota</taxon>
        <taxon>Calditrichia</taxon>
        <taxon>Calditrichales</taxon>
        <taxon>Calditrichaceae</taxon>
        <taxon>Caldithrix</taxon>
    </lineage>
</organism>
<evidence type="ECO:0000313" key="2">
    <source>
        <dbReference type="EMBL" id="HED10876.1"/>
    </source>
</evidence>
<dbReference type="InterPro" id="IPR013766">
    <property type="entry name" value="Thioredoxin_domain"/>
</dbReference>
<proteinExistence type="predicted"/>
<dbReference type="CDD" id="cd02966">
    <property type="entry name" value="TlpA_like_family"/>
    <property type="match status" value="1"/>
</dbReference>
<gene>
    <name evidence="2" type="ORF">ENJ10_09330</name>
</gene>
<dbReference type="PANTHER" id="PTHR42852">
    <property type="entry name" value="THIOL:DISULFIDE INTERCHANGE PROTEIN DSBE"/>
    <property type="match status" value="1"/>
</dbReference>
<dbReference type="Gene3D" id="3.40.30.10">
    <property type="entry name" value="Glutaredoxin"/>
    <property type="match status" value="1"/>
</dbReference>
<dbReference type="InterPro" id="IPR036249">
    <property type="entry name" value="Thioredoxin-like_sf"/>
</dbReference>
<name>A0A7V1PVD9_CALAY</name>
<dbReference type="InterPro" id="IPR012336">
    <property type="entry name" value="Thioredoxin-like_fold"/>
</dbReference>
<dbReference type="PANTHER" id="PTHR42852:SF17">
    <property type="entry name" value="THIOREDOXIN-LIKE PROTEIN HI_1115"/>
    <property type="match status" value="1"/>
</dbReference>
<comment type="caution">
    <text evidence="2">The sequence shown here is derived from an EMBL/GenBank/DDBJ whole genome shotgun (WGS) entry which is preliminary data.</text>
</comment>
<evidence type="ECO:0000259" key="1">
    <source>
        <dbReference type="PROSITE" id="PS51352"/>
    </source>
</evidence>
<dbReference type="SUPFAM" id="SSF52833">
    <property type="entry name" value="Thioredoxin-like"/>
    <property type="match status" value="1"/>
</dbReference>
<dbReference type="PROSITE" id="PS51257">
    <property type="entry name" value="PROKAR_LIPOPROTEIN"/>
    <property type="match status" value="1"/>
</dbReference>
<dbReference type="Proteomes" id="UP000886005">
    <property type="component" value="Unassembled WGS sequence"/>
</dbReference>
<dbReference type="AlphaFoldDB" id="A0A7V1PVD9"/>
<dbReference type="InterPro" id="IPR050553">
    <property type="entry name" value="Thioredoxin_ResA/DsbE_sf"/>
</dbReference>
<feature type="domain" description="Thioredoxin" evidence="1">
    <location>
        <begin position="30"/>
        <end position="171"/>
    </location>
</feature>
<dbReference type="PROSITE" id="PS51352">
    <property type="entry name" value="THIOREDOXIN_2"/>
    <property type="match status" value="1"/>
</dbReference>
<reference evidence="2" key="1">
    <citation type="journal article" date="2020" name="mSystems">
        <title>Genome- and Community-Level Interaction Insights into Carbon Utilization and Element Cycling Functions of Hydrothermarchaeota in Hydrothermal Sediment.</title>
        <authorList>
            <person name="Zhou Z."/>
            <person name="Liu Y."/>
            <person name="Xu W."/>
            <person name="Pan J."/>
            <person name="Luo Z.H."/>
            <person name="Li M."/>
        </authorList>
    </citation>
    <scope>NUCLEOTIDE SEQUENCE [LARGE SCALE GENOMIC DNA]</scope>
    <source>
        <strain evidence="2">HyVt-456</strain>
    </source>
</reference>
<dbReference type="Pfam" id="PF13905">
    <property type="entry name" value="Thioredoxin_8"/>
    <property type="match status" value="1"/>
</dbReference>
<accession>A0A7V1PVD9</accession>